<evidence type="ECO:0000259" key="10">
    <source>
        <dbReference type="PROSITE" id="PS00434"/>
    </source>
</evidence>
<proteinExistence type="inferred from homology"/>
<dbReference type="PANTHER" id="PTHR10015">
    <property type="entry name" value="HEAT SHOCK TRANSCRIPTION FACTOR"/>
    <property type="match status" value="1"/>
</dbReference>
<keyword evidence="5" id="KW-0238">DNA-binding</keyword>
<keyword evidence="12" id="KW-1185">Reference proteome</keyword>
<keyword evidence="4" id="KW-0346">Stress response</keyword>
<feature type="coiled-coil region" evidence="9">
    <location>
        <begin position="129"/>
        <end position="161"/>
    </location>
</feature>
<dbReference type="FunFam" id="1.10.10.10:FF:000057">
    <property type="entry name" value="Heat shock transcription factor 1"/>
    <property type="match status" value="1"/>
</dbReference>
<sequence>MEEGQSSSNSIPHFLSKTFEMVSDPSTDAIVSWSSTNKSFIVWNQPDFSKNLLPKFFKHNNFSSFIRQLNTYGFRKVDQEQWEFANEDFVRDQPHLMNNIHRRKPVHSHSLSNAHDKRVVAASASGAPLTELERRNLKAEIEKIKHDKEQLLVEFHMQEEEWKQNEMQLHYSKDRLLKLELNQQSLLSSVGQVLQKSKEEVGLQSVTVNMGRKRRYMRHSPFNNLADIEIPLKTSEMPSRENVDNVSILSINMEQLNLLESSLTFWENFVNDVSDTSFQTHSNLNFEDSMNYGHNPIMSYVQPEFKLHPESPGNNMNSLQDLVAITDPDLVKLKPHDIFVQDPISPETNVIAVSDSIAPEPTFIDNPNFVAPKEQPVATTPITIGYNSPFWQKFLVEDSDLDE</sequence>
<evidence type="ECO:0000256" key="4">
    <source>
        <dbReference type="ARBA" id="ARBA00023016"/>
    </source>
</evidence>
<evidence type="ECO:0000256" key="8">
    <source>
        <dbReference type="ARBA" id="ARBA00061350"/>
    </source>
</evidence>
<dbReference type="Gramene" id="Psat06G0454400-T1">
    <property type="protein sequence ID" value="KAI5399200.1"/>
    <property type="gene ID" value="KIW84_064544"/>
</dbReference>
<dbReference type="Gramene" id="Psat6g167040.1">
    <property type="protein sequence ID" value="Psat6g167040.1.cds"/>
    <property type="gene ID" value="Psat6g167040"/>
</dbReference>
<name>A0A9D5AB73_PEA</name>
<dbReference type="GO" id="GO:0005634">
    <property type="term" value="C:nucleus"/>
    <property type="evidence" value="ECO:0007669"/>
    <property type="project" value="UniProtKB-SubCell"/>
</dbReference>
<organism evidence="11 12">
    <name type="scientific">Pisum sativum</name>
    <name type="common">Garden pea</name>
    <name type="synonym">Lathyrus oleraceus</name>
    <dbReference type="NCBI Taxonomy" id="3888"/>
    <lineage>
        <taxon>Eukaryota</taxon>
        <taxon>Viridiplantae</taxon>
        <taxon>Streptophyta</taxon>
        <taxon>Embryophyta</taxon>
        <taxon>Tracheophyta</taxon>
        <taxon>Spermatophyta</taxon>
        <taxon>Magnoliopsida</taxon>
        <taxon>eudicotyledons</taxon>
        <taxon>Gunneridae</taxon>
        <taxon>Pentapetalae</taxon>
        <taxon>rosids</taxon>
        <taxon>fabids</taxon>
        <taxon>Fabales</taxon>
        <taxon>Fabaceae</taxon>
        <taxon>Papilionoideae</taxon>
        <taxon>50 kb inversion clade</taxon>
        <taxon>NPAAA clade</taxon>
        <taxon>Hologalegina</taxon>
        <taxon>IRL clade</taxon>
        <taxon>Fabeae</taxon>
        <taxon>Lathyrus</taxon>
    </lineage>
</organism>
<evidence type="ECO:0000313" key="12">
    <source>
        <dbReference type="Proteomes" id="UP001058974"/>
    </source>
</evidence>
<dbReference type="Gene3D" id="1.10.10.10">
    <property type="entry name" value="Winged helix-like DNA-binding domain superfamily/Winged helix DNA-binding domain"/>
    <property type="match status" value="1"/>
</dbReference>
<dbReference type="Pfam" id="PF00447">
    <property type="entry name" value="HSF_DNA-bind"/>
    <property type="match status" value="1"/>
</dbReference>
<protein>
    <recommendedName>
        <fullName evidence="10">HSF-type DNA-binding domain-containing protein</fullName>
    </recommendedName>
</protein>
<dbReference type="EMBL" id="JAMSHJ010000006">
    <property type="protein sequence ID" value="KAI5399200.1"/>
    <property type="molecule type" value="Genomic_DNA"/>
</dbReference>
<keyword evidence="2" id="KW-0597">Phosphoprotein</keyword>
<dbReference type="InterPro" id="IPR000232">
    <property type="entry name" value="HSF_DNA-bd"/>
</dbReference>
<comment type="subcellular location">
    <subcellularLocation>
        <location evidence="1">Nucleus</location>
    </subcellularLocation>
</comment>
<dbReference type="PROSITE" id="PS00434">
    <property type="entry name" value="HSF_DOMAIN"/>
    <property type="match status" value="1"/>
</dbReference>
<dbReference type="GO" id="GO:0006357">
    <property type="term" value="P:regulation of transcription by RNA polymerase II"/>
    <property type="evidence" value="ECO:0007669"/>
    <property type="project" value="TreeGrafter"/>
</dbReference>
<keyword evidence="6" id="KW-0804">Transcription</keyword>
<comment type="similarity">
    <text evidence="8">Belongs to the HSF family. Class A subfamily.</text>
</comment>
<evidence type="ECO:0000256" key="3">
    <source>
        <dbReference type="ARBA" id="ARBA00023015"/>
    </source>
</evidence>
<gene>
    <name evidence="11" type="ORF">KIW84_064544</name>
</gene>
<evidence type="ECO:0000256" key="1">
    <source>
        <dbReference type="ARBA" id="ARBA00004123"/>
    </source>
</evidence>
<dbReference type="PANTHER" id="PTHR10015:SF161">
    <property type="entry name" value="HEAT STRESS TRANSCRIPTION FACTOR A-4A"/>
    <property type="match status" value="1"/>
</dbReference>
<accession>A0A9D5AB73</accession>
<evidence type="ECO:0000256" key="9">
    <source>
        <dbReference type="SAM" id="Coils"/>
    </source>
</evidence>
<keyword evidence="3" id="KW-0805">Transcription regulation</keyword>
<dbReference type="InterPro" id="IPR036388">
    <property type="entry name" value="WH-like_DNA-bd_sf"/>
</dbReference>
<dbReference type="AlphaFoldDB" id="A0A9D5AB73"/>
<dbReference type="Proteomes" id="UP001058974">
    <property type="component" value="Chromosome 6"/>
</dbReference>
<reference evidence="11 12" key="1">
    <citation type="journal article" date="2022" name="Nat. Genet.">
        <title>Improved pea reference genome and pan-genome highlight genomic features and evolutionary characteristics.</title>
        <authorList>
            <person name="Yang T."/>
            <person name="Liu R."/>
            <person name="Luo Y."/>
            <person name="Hu S."/>
            <person name="Wang D."/>
            <person name="Wang C."/>
            <person name="Pandey M.K."/>
            <person name="Ge S."/>
            <person name="Xu Q."/>
            <person name="Li N."/>
            <person name="Li G."/>
            <person name="Huang Y."/>
            <person name="Saxena R.K."/>
            <person name="Ji Y."/>
            <person name="Li M."/>
            <person name="Yan X."/>
            <person name="He Y."/>
            <person name="Liu Y."/>
            <person name="Wang X."/>
            <person name="Xiang C."/>
            <person name="Varshney R.K."/>
            <person name="Ding H."/>
            <person name="Gao S."/>
            <person name="Zong X."/>
        </authorList>
    </citation>
    <scope>NUCLEOTIDE SEQUENCE [LARGE SCALE GENOMIC DNA]</scope>
    <source>
        <strain evidence="11 12">cv. Zhongwan 6</strain>
    </source>
</reference>
<evidence type="ECO:0000256" key="5">
    <source>
        <dbReference type="ARBA" id="ARBA00023125"/>
    </source>
</evidence>
<dbReference type="SMART" id="SM00415">
    <property type="entry name" value="HSF"/>
    <property type="match status" value="1"/>
</dbReference>
<dbReference type="PRINTS" id="PR00056">
    <property type="entry name" value="HSFDOMAIN"/>
</dbReference>
<dbReference type="GO" id="GO:0003700">
    <property type="term" value="F:DNA-binding transcription factor activity"/>
    <property type="evidence" value="ECO:0007669"/>
    <property type="project" value="InterPro"/>
</dbReference>
<comment type="caution">
    <text evidence="11">The sequence shown here is derived from an EMBL/GenBank/DDBJ whole genome shotgun (WGS) entry which is preliminary data.</text>
</comment>
<dbReference type="InterPro" id="IPR036390">
    <property type="entry name" value="WH_DNA-bd_sf"/>
</dbReference>
<dbReference type="SUPFAM" id="SSF46785">
    <property type="entry name" value="Winged helix' DNA-binding domain"/>
    <property type="match status" value="1"/>
</dbReference>
<dbReference type="OrthoDB" id="60033at2759"/>
<evidence type="ECO:0000256" key="2">
    <source>
        <dbReference type="ARBA" id="ARBA00022553"/>
    </source>
</evidence>
<keyword evidence="9" id="KW-0175">Coiled coil</keyword>
<evidence type="ECO:0000256" key="7">
    <source>
        <dbReference type="ARBA" id="ARBA00023242"/>
    </source>
</evidence>
<evidence type="ECO:0000313" key="11">
    <source>
        <dbReference type="EMBL" id="KAI5399200.1"/>
    </source>
</evidence>
<dbReference type="GO" id="GO:0034605">
    <property type="term" value="P:cellular response to heat"/>
    <property type="evidence" value="ECO:0007669"/>
    <property type="project" value="TreeGrafter"/>
</dbReference>
<dbReference type="GO" id="GO:0000978">
    <property type="term" value="F:RNA polymerase II cis-regulatory region sequence-specific DNA binding"/>
    <property type="evidence" value="ECO:0007669"/>
    <property type="project" value="TreeGrafter"/>
</dbReference>
<evidence type="ECO:0000256" key="6">
    <source>
        <dbReference type="ARBA" id="ARBA00023163"/>
    </source>
</evidence>
<feature type="domain" description="HSF-type DNA-binding" evidence="10">
    <location>
        <begin position="53"/>
        <end position="77"/>
    </location>
</feature>
<keyword evidence="7" id="KW-0539">Nucleus</keyword>